<dbReference type="Proteomes" id="UP000032430">
    <property type="component" value="Chromosome I"/>
</dbReference>
<gene>
    <name evidence="1" type="ORF">LFA_0390</name>
</gene>
<evidence type="ECO:0000313" key="1">
    <source>
        <dbReference type="EMBL" id="CEG55859.1"/>
    </source>
</evidence>
<dbReference type="KEGG" id="lfa:LFA_0390"/>
<dbReference type="InterPro" id="IPR029063">
    <property type="entry name" value="SAM-dependent_MTases_sf"/>
</dbReference>
<reference evidence="2" key="1">
    <citation type="submission" date="2014-09" db="EMBL/GenBank/DDBJ databases">
        <authorList>
            <person name="Gomez-Valero L."/>
        </authorList>
    </citation>
    <scope>NUCLEOTIDE SEQUENCE [LARGE SCALE GENOMIC DNA]</scope>
    <source>
        <strain evidence="2">ATCC700992</strain>
    </source>
</reference>
<evidence type="ECO:0000313" key="2">
    <source>
        <dbReference type="Proteomes" id="UP000032430"/>
    </source>
</evidence>
<name>A0A098G1K6_9GAMM</name>
<dbReference type="OrthoDB" id="8592889at2"/>
<dbReference type="AlphaFoldDB" id="A0A098G1K6"/>
<dbReference type="STRING" id="1212491.LFA_0390"/>
<dbReference type="SUPFAM" id="SSF53335">
    <property type="entry name" value="S-adenosyl-L-methionine-dependent methyltransferases"/>
    <property type="match status" value="1"/>
</dbReference>
<dbReference type="RefSeq" id="WP_157010245.1">
    <property type="nucleotide sequence ID" value="NZ_LN614827.1"/>
</dbReference>
<dbReference type="EMBL" id="LN614827">
    <property type="protein sequence ID" value="CEG55859.1"/>
    <property type="molecule type" value="Genomic_DNA"/>
</dbReference>
<proteinExistence type="predicted"/>
<accession>A0A098G1K6</accession>
<sequence length="241" mass="27430">MSDLQIPRRVSRYLIMTLNKKGPCTTYIDKYAQEFIQYASQQTAPVLELGAAYGFVSIAALNEGATVIANDLEPRHLDILYNQTPPEYRSRLTLLPGEFPQGVDLEAQSIAGCYIAHMLGYLAPSALQIGFEKLFTWLKNDAKLFIITSTPYKGISKKIIPLYEQRIREGHEWPGYFTDLKNLIGEKMPNTLHFFDEKILTRELEHAGFIIEQIESYARLDLPSKALWDSREGLMAIARKP</sequence>
<keyword evidence="2" id="KW-1185">Reference proteome</keyword>
<dbReference type="Gene3D" id="3.40.50.150">
    <property type="entry name" value="Vaccinia Virus protein VP39"/>
    <property type="match status" value="1"/>
</dbReference>
<dbReference type="HOGENOM" id="CLU_097185_0_0_6"/>
<dbReference type="CDD" id="cd02440">
    <property type="entry name" value="AdoMet_MTases"/>
    <property type="match status" value="1"/>
</dbReference>
<organism evidence="1 2">
    <name type="scientific">Legionella fallonii LLAP-10</name>
    <dbReference type="NCBI Taxonomy" id="1212491"/>
    <lineage>
        <taxon>Bacteria</taxon>
        <taxon>Pseudomonadati</taxon>
        <taxon>Pseudomonadota</taxon>
        <taxon>Gammaproteobacteria</taxon>
        <taxon>Legionellales</taxon>
        <taxon>Legionellaceae</taxon>
        <taxon>Legionella</taxon>
    </lineage>
</organism>
<protein>
    <submittedName>
        <fullName evidence="1">BryB</fullName>
    </submittedName>
</protein>